<accession>A0A8D8E124</accession>
<dbReference type="EMBL" id="HBUE01094321">
    <property type="protein sequence ID" value="CAG6482704.1"/>
    <property type="molecule type" value="Transcribed_RNA"/>
</dbReference>
<dbReference type="EMBL" id="HBUE01179388">
    <property type="protein sequence ID" value="CAG6519397.1"/>
    <property type="molecule type" value="Transcribed_RNA"/>
</dbReference>
<reference evidence="1" key="1">
    <citation type="submission" date="2021-05" db="EMBL/GenBank/DDBJ databases">
        <authorList>
            <person name="Alioto T."/>
            <person name="Alioto T."/>
            <person name="Gomez Garrido J."/>
        </authorList>
    </citation>
    <scope>NUCLEOTIDE SEQUENCE</scope>
</reference>
<name>A0A8D8E124_CULPI</name>
<dbReference type="EMBL" id="HBUE01179383">
    <property type="protein sequence ID" value="CAG6519396.1"/>
    <property type="molecule type" value="Transcribed_RNA"/>
</dbReference>
<dbReference type="EMBL" id="HBUE01284974">
    <property type="protein sequence ID" value="CAG6570948.1"/>
    <property type="molecule type" value="Transcribed_RNA"/>
</dbReference>
<evidence type="ECO:0000313" key="1">
    <source>
        <dbReference type="EMBL" id="CAG6519396.1"/>
    </source>
</evidence>
<protein>
    <submittedName>
        <fullName evidence="1">(northern house mosquito) hypothetical protein</fullName>
    </submittedName>
</protein>
<dbReference type="AlphaFoldDB" id="A0A8D8E124"/>
<organism evidence="1">
    <name type="scientific">Culex pipiens</name>
    <name type="common">House mosquito</name>
    <dbReference type="NCBI Taxonomy" id="7175"/>
    <lineage>
        <taxon>Eukaryota</taxon>
        <taxon>Metazoa</taxon>
        <taxon>Ecdysozoa</taxon>
        <taxon>Arthropoda</taxon>
        <taxon>Hexapoda</taxon>
        <taxon>Insecta</taxon>
        <taxon>Pterygota</taxon>
        <taxon>Neoptera</taxon>
        <taxon>Endopterygota</taxon>
        <taxon>Diptera</taxon>
        <taxon>Nematocera</taxon>
        <taxon>Culicoidea</taxon>
        <taxon>Culicidae</taxon>
        <taxon>Culicinae</taxon>
        <taxon>Culicini</taxon>
        <taxon>Culex</taxon>
        <taxon>Culex</taxon>
    </lineage>
</organism>
<proteinExistence type="predicted"/>
<dbReference type="EMBL" id="HBUE01094325">
    <property type="protein sequence ID" value="CAG6482708.1"/>
    <property type="molecule type" value="Transcribed_RNA"/>
</dbReference>
<dbReference type="EMBL" id="HBUE01284969">
    <property type="protein sequence ID" value="CAG6570947.1"/>
    <property type="molecule type" value="Transcribed_RNA"/>
</dbReference>
<sequence length="138" mass="15627">MHTDRRRFRSESLMRSSLCTHSCRIRLRTSRIRSWAEIIGTLGRLRRTGGDVCGGPNMSDSSSPARPALPGFVGRVIICCFASRPSEMGTSEVCESTKNKNTARDHCMFVTQFTLFHDVPRLFELFTFDALLLQRCAH</sequence>
<dbReference type="EMBL" id="HBUE01094322">
    <property type="protein sequence ID" value="CAG6482706.1"/>
    <property type="molecule type" value="Transcribed_RNA"/>
</dbReference>